<name>A0ABQ3XQZ9_9ACTN</name>
<sequence>MVESQAAEARIRNQASRPPSDHWAGCDFTAMFAGGLALPLVPAAQRPPAGCDRYRGPTPLTRT</sequence>
<dbReference type="RefSeq" id="WP_203808434.1">
    <property type="nucleotide sequence ID" value="NZ_BAAAQE010000109.1"/>
</dbReference>
<keyword evidence="3" id="KW-1185">Reference proteome</keyword>
<evidence type="ECO:0000313" key="2">
    <source>
        <dbReference type="EMBL" id="GID60946.1"/>
    </source>
</evidence>
<organism evidence="2 3">
    <name type="scientific">Actinoplanes couchii</name>
    <dbReference type="NCBI Taxonomy" id="403638"/>
    <lineage>
        <taxon>Bacteria</taxon>
        <taxon>Bacillati</taxon>
        <taxon>Actinomycetota</taxon>
        <taxon>Actinomycetes</taxon>
        <taxon>Micromonosporales</taxon>
        <taxon>Micromonosporaceae</taxon>
        <taxon>Actinoplanes</taxon>
    </lineage>
</organism>
<accession>A0ABQ3XQZ9</accession>
<comment type="caution">
    <text evidence="2">The sequence shown here is derived from an EMBL/GenBank/DDBJ whole genome shotgun (WGS) entry which is preliminary data.</text>
</comment>
<dbReference type="Proteomes" id="UP000612282">
    <property type="component" value="Unassembled WGS sequence"/>
</dbReference>
<dbReference type="EMBL" id="BOMG01000116">
    <property type="protein sequence ID" value="GID60946.1"/>
    <property type="molecule type" value="Genomic_DNA"/>
</dbReference>
<evidence type="ECO:0000313" key="3">
    <source>
        <dbReference type="Proteomes" id="UP000612282"/>
    </source>
</evidence>
<proteinExistence type="predicted"/>
<feature type="region of interest" description="Disordered" evidence="1">
    <location>
        <begin position="1"/>
        <end position="22"/>
    </location>
</feature>
<evidence type="ECO:0000256" key="1">
    <source>
        <dbReference type="SAM" id="MobiDB-lite"/>
    </source>
</evidence>
<gene>
    <name evidence="2" type="ORF">Aco03nite_093500</name>
</gene>
<reference evidence="2 3" key="1">
    <citation type="submission" date="2021-01" db="EMBL/GenBank/DDBJ databases">
        <title>Whole genome shotgun sequence of Actinoplanes couchii NBRC 106145.</title>
        <authorList>
            <person name="Komaki H."/>
            <person name="Tamura T."/>
        </authorList>
    </citation>
    <scope>NUCLEOTIDE SEQUENCE [LARGE SCALE GENOMIC DNA]</scope>
    <source>
        <strain evidence="2 3">NBRC 106145</strain>
    </source>
</reference>
<protein>
    <submittedName>
        <fullName evidence="2">Uncharacterized protein</fullName>
    </submittedName>
</protein>